<dbReference type="Gene3D" id="1.10.10.410">
    <property type="match status" value="1"/>
</dbReference>
<evidence type="ECO:0000313" key="1">
    <source>
        <dbReference type="EMBL" id="MDO3720626.1"/>
    </source>
</evidence>
<dbReference type="SUPFAM" id="SSF89095">
    <property type="entry name" value="GatB/YqeY motif"/>
    <property type="match status" value="1"/>
</dbReference>
<accession>A0ABT8VXE0</accession>
<protein>
    <submittedName>
        <fullName evidence="1">GatB/YqeY domain-containing protein</fullName>
    </submittedName>
</protein>
<proteinExistence type="predicted"/>
<sequence>MTDTTLKDQLNNAVKNAMRNKEKDRLVTLRMAQAAVKQIEVDERRELGDDDVLKVLDKMLKQRRDAASQYDDAGRQELADKERAEMAIIEEFMPAALSDEELEGLIRSAISATDAQGMQDMGRVMNELRPQVTGRVDMGQLSKKVRAVLAGR</sequence>
<dbReference type="PANTHER" id="PTHR28055:SF1">
    <property type="entry name" value="ALTERED INHERITANCE OF MITOCHONDRIA PROTEIN 41, MITOCHONDRIAL"/>
    <property type="match status" value="1"/>
</dbReference>
<evidence type="ECO:0000313" key="2">
    <source>
        <dbReference type="Proteomes" id="UP001168640"/>
    </source>
</evidence>
<gene>
    <name evidence="1" type="ORF">QVZ43_02760</name>
</gene>
<dbReference type="InterPro" id="IPR042184">
    <property type="entry name" value="YqeY/Aim41_N"/>
</dbReference>
<dbReference type="EMBL" id="JAUMIS010000001">
    <property type="protein sequence ID" value="MDO3720626.1"/>
    <property type="molecule type" value="Genomic_DNA"/>
</dbReference>
<reference evidence="1" key="1">
    <citation type="submission" date="2023-07" db="EMBL/GenBank/DDBJ databases">
        <title>Marinobacter sp. chi1 genome sequencing and assembly.</title>
        <authorList>
            <person name="Park S."/>
        </authorList>
    </citation>
    <scope>NUCLEOTIDE SEQUENCE</scope>
    <source>
        <strain evidence="1">Chi1</strain>
    </source>
</reference>
<organism evidence="1 2">
    <name type="scientific">Marinobacter suaedae</name>
    <dbReference type="NCBI Taxonomy" id="3057675"/>
    <lineage>
        <taxon>Bacteria</taxon>
        <taxon>Pseudomonadati</taxon>
        <taxon>Pseudomonadota</taxon>
        <taxon>Gammaproteobacteria</taxon>
        <taxon>Pseudomonadales</taxon>
        <taxon>Marinobacteraceae</taxon>
        <taxon>Marinobacter</taxon>
    </lineage>
</organism>
<dbReference type="PANTHER" id="PTHR28055">
    <property type="entry name" value="ALTERED INHERITANCE OF MITOCHONDRIA PROTEIN 41, MITOCHONDRIAL"/>
    <property type="match status" value="1"/>
</dbReference>
<dbReference type="Pfam" id="PF09424">
    <property type="entry name" value="YqeY"/>
    <property type="match status" value="1"/>
</dbReference>
<comment type="caution">
    <text evidence="1">The sequence shown here is derived from an EMBL/GenBank/DDBJ whole genome shotgun (WGS) entry which is preliminary data.</text>
</comment>
<dbReference type="InterPro" id="IPR023168">
    <property type="entry name" value="GatB_Yqey_C_2"/>
</dbReference>
<dbReference type="InterPro" id="IPR003789">
    <property type="entry name" value="Asn/Gln_tRNA_amidoTrase-B-like"/>
</dbReference>
<dbReference type="Proteomes" id="UP001168640">
    <property type="component" value="Unassembled WGS sequence"/>
</dbReference>
<dbReference type="RefSeq" id="WP_302908779.1">
    <property type="nucleotide sequence ID" value="NZ_JAUMIS010000001.1"/>
</dbReference>
<dbReference type="InterPro" id="IPR019004">
    <property type="entry name" value="YqeY/Aim41"/>
</dbReference>
<dbReference type="Gene3D" id="1.10.1510.10">
    <property type="entry name" value="Uncharacterised protein YqeY/AIM41 PF09424, N-terminal domain"/>
    <property type="match status" value="1"/>
</dbReference>
<name>A0ABT8VXE0_9GAMM</name>
<keyword evidence="2" id="KW-1185">Reference proteome</keyword>